<dbReference type="Pfam" id="PF07714">
    <property type="entry name" value="PK_Tyr_Ser-Thr"/>
    <property type="match status" value="1"/>
</dbReference>
<sequence length="859" mass="96564">MFPSTFLLIFLFLLFPTSTHTCSFSNEPNTTKTHHCPPFSSTPPFPFSSSPGCGHPSFQLNCSSPHSFLTINNLSFSIISYKPNSSSILLSPHNPPNNNTCPSSSSSSSPIPNKPINLSNTPFTLSDELCSRLSFLQPCPPPTLPNCTHCPWQCKIIKNPTEIFTNCRSMHHSVSDSEPSCQSDVLSYLNEILTFGIELQWDEALTQDTYFTNCTHCLNKNGFCGYNSSDPSKHFICFHSKETISPPWIHKMKLNKIAVFAVIIAFTSLLLFITVTISILRSRSLNKQSVSEDPTTAFLHNHHSANLFPPVFTYDELNSSTNNFDPNRKLGDGGFGSVYLGNLRDGKLAAVKHLHRQNPNHTSAFSSKSFCNEILILSSINHPNLVKLHGYCSDPRGLILVYDYVPNGTLAEHIHGSKSKRNGYKLTWQTRLDIAIQTALAMEYLHFAVKPPIVHRDITSSNIFVEKDMRIKVGDFGLSRLLILQETSQTASSGGYVWTGPQGTPGYLDPDYHRSFRLTEKSDVYSFGVVLLELISGLKAVDYCRDKREMALADMVVSRIHTGQLREVLDPVLDLGNDGEALDAVAAVAELAFRCVAADKDDRPDSREVVAELKRIRLRRRFNLNENLETWEEPDMHGSNFSGFRYLRGGGKHCRYWYFFSADLLKWIRNCAAATEAEENDLGEIPSEEDDDVDSVGLEDSFISPSMEISEDEESSKKIVERNIKGENEDDNTKILENKEIIGNLIEPPISEHLNPRPITISNRGEQGANTLRNERVNKVQSEDKPSSEMETQCESSREFSRIMGEKSRTGIMEKEITTREKASNGVYWDSSTKLTGAAQIFKQRRKRRLTIMKEKKKN</sequence>
<dbReference type="InterPro" id="IPR001245">
    <property type="entry name" value="Ser-Thr/Tyr_kinase_cat_dom"/>
</dbReference>
<proteinExistence type="predicted"/>
<dbReference type="PROSITE" id="PS50011">
    <property type="entry name" value="PROTEIN_KINASE_DOM"/>
    <property type="match status" value="1"/>
</dbReference>
<dbReference type="PANTHER" id="PTHR46008:SF18">
    <property type="entry name" value="PROTEIN KINASE DOMAIN-CONTAINING PROTEIN"/>
    <property type="match status" value="1"/>
</dbReference>
<dbReference type="GO" id="GO:0005524">
    <property type="term" value="F:ATP binding"/>
    <property type="evidence" value="ECO:0007669"/>
    <property type="project" value="UniProtKB-UniRule"/>
</dbReference>
<evidence type="ECO:0000256" key="3">
    <source>
        <dbReference type="PROSITE-ProRule" id="PRU10141"/>
    </source>
</evidence>
<keyword evidence="8" id="KW-1185">Reference proteome</keyword>
<keyword evidence="2 3" id="KW-0067">ATP-binding</keyword>
<dbReference type="InterPro" id="IPR008266">
    <property type="entry name" value="Tyr_kinase_AS"/>
</dbReference>
<keyword evidence="4" id="KW-0472">Membrane</keyword>
<keyword evidence="5" id="KW-0732">Signal</keyword>
<dbReference type="PROSITE" id="PS00109">
    <property type="entry name" value="PROTEIN_KINASE_TYR"/>
    <property type="match status" value="1"/>
</dbReference>
<keyword evidence="1 3" id="KW-0547">Nucleotide-binding</keyword>
<evidence type="ECO:0000256" key="1">
    <source>
        <dbReference type="ARBA" id="ARBA00022741"/>
    </source>
</evidence>
<accession>A0AAV0YSY7</accession>
<gene>
    <name evidence="7" type="ORF">VFH_I316360</name>
</gene>
<dbReference type="CDD" id="cd14066">
    <property type="entry name" value="STKc_IRAK"/>
    <property type="match status" value="1"/>
</dbReference>
<reference evidence="7 8" key="1">
    <citation type="submission" date="2023-01" db="EMBL/GenBank/DDBJ databases">
        <authorList>
            <person name="Kreplak J."/>
        </authorList>
    </citation>
    <scope>NUCLEOTIDE SEQUENCE [LARGE SCALE GENOMIC DNA]</scope>
</reference>
<dbReference type="InterPro" id="IPR000719">
    <property type="entry name" value="Prot_kinase_dom"/>
</dbReference>
<dbReference type="SUPFAM" id="SSF56112">
    <property type="entry name" value="Protein kinase-like (PK-like)"/>
    <property type="match status" value="1"/>
</dbReference>
<protein>
    <recommendedName>
        <fullName evidence="6">Protein kinase domain-containing protein</fullName>
    </recommendedName>
</protein>
<name>A0AAV0YSY7_VICFA</name>
<evidence type="ECO:0000259" key="6">
    <source>
        <dbReference type="PROSITE" id="PS50011"/>
    </source>
</evidence>
<dbReference type="EMBL" id="OX451736">
    <property type="protein sequence ID" value="CAI8587784.1"/>
    <property type="molecule type" value="Genomic_DNA"/>
</dbReference>
<feature type="signal peptide" evidence="5">
    <location>
        <begin position="1"/>
        <end position="21"/>
    </location>
</feature>
<dbReference type="GO" id="GO:0004672">
    <property type="term" value="F:protein kinase activity"/>
    <property type="evidence" value="ECO:0007669"/>
    <property type="project" value="InterPro"/>
</dbReference>
<feature type="domain" description="Protein kinase" evidence="6">
    <location>
        <begin position="324"/>
        <end position="618"/>
    </location>
</feature>
<keyword evidence="4" id="KW-1133">Transmembrane helix</keyword>
<feature type="transmembrane region" description="Helical" evidence="4">
    <location>
        <begin position="257"/>
        <end position="280"/>
    </location>
</feature>
<dbReference type="Proteomes" id="UP001157006">
    <property type="component" value="Chromosome 1L"/>
</dbReference>
<dbReference type="InterPro" id="IPR011009">
    <property type="entry name" value="Kinase-like_dom_sf"/>
</dbReference>
<organism evidence="7 8">
    <name type="scientific">Vicia faba</name>
    <name type="common">Broad bean</name>
    <name type="synonym">Faba vulgaris</name>
    <dbReference type="NCBI Taxonomy" id="3906"/>
    <lineage>
        <taxon>Eukaryota</taxon>
        <taxon>Viridiplantae</taxon>
        <taxon>Streptophyta</taxon>
        <taxon>Embryophyta</taxon>
        <taxon>Tracheophyta</taxon>
        <taxon>Spermatophyta</taxon>
        <taxon>Magnoliopsida</taxon>
        <taxon>eudicotyledons</taxon>
        <taxon>Gunneridae</taxon>
        <taxon>Pentapetalae</taxon>
        <taxon>rosids</taxon>
        <taxon>fabids</taxon>
        <taxon>Fabales</taxon>
        <taxon>Fabaceae</taxon>
        <taxon>Papilionoideae</taxon>
        <taxon>50 kb inversion clade</taxon>
        <taxon>NPAAA clade</taxon>
        <taxon>Hologalegina</taxon>
        <taxon>IRL clade</taxon>
        <taxon>Fabeae</taxon>
        <taxon>Vicia</taxon>
    </lineage>
</organism>
<dbReference type="PANTHER" id="PTHR46008">
    <property type="entry name" value="LEAF RUST 10 DISEASE-RESISTANCE LOCUS RECEPTOR-LIKE PROTEIN KINASE-LIKE 1.4"/>
    <property type="match status" value="1"/>
</dbReference>
<evidence type="ECO:0000313" key="8">
    <source>
        <dbReference type="Proteomes" id="UP001157006"/>
    </source>
</evidence>
<feature type="chain" id="PRO_5043662153" description="Protein kinase domain-containing protein" evidence="5">
    <location>
        <begin position="22"/>
        <end position="859"/>
    </location>
</feature>
<dbReference type="Gene3D" id="3.30.200.20">
    <property type="entry name" value="Phosphorylase Kinase, domain 1"/>
    <property type="match status" value="1"/>
</dbReference>
<evidence type="ECO:0000256" key="4">
    <source>
        <dbReference type="SAM" id="Phobius"/>
    </source>
</evidence>
<dbReference type="AlphaFoldDB" id="A0AAV0YSY7"/>
<evidence type="ECO:0000256" key="2">
    <source>
        <dbReference type="ARBA" id="ARBA00022840"/>
    </source>
</evidence>
<dbReference type="PROSITE" id="PS00107">
    <property type="entry name" value="PROTEIN_KINASE_ATP"/>
    <property type="match status" value="1"/>
</dbReference>
<evidence type="ECO:0000313" key="7">
    <source>
        <dbReference type="EMBL" id="CAI8587784.1"/>
    </source>
</evidence>
<evidence type="ECO:0000256" key="5">
    <source>
        <dbReference type="SAM" id="SignalP"/>
    </source>
</evidence>
<dbReference type="Gene3D" id="1.10.510.10">
    <property type="entry name" value="Transferase(Phosphotransferase) domain 1"/>
    <property type="match status" value="1"/>
</dbReference>
<keyword evidence="4" id="KW-0812">Transmembrane</keyword>
<dbReference type="FunFam" id="3.30.200.20:FF:000736">
    <property type="entry name" value="Putative serine/threonine-protein kinase At1g18390 family"/>
    <property type="match status" value="1"/>
</dbReference>
<dbReference type="InterPro" id="IPR017441">
    <property type="entry name" value="Protein_kinase_ATP_BS"/>
</dbReference>
<feature type="binding site" evidence="3">
    <location>
        <position position="352"/>
    </location>
    <ligand>
        <name>ATP</name>
        <dbReference type="ChEBI" id="CHEBI:30616"/>
    </ligand>
</feature>